<organism evidence="2 3">
    <name type="scientific">Mycobacterium kansasii</name>
    <dbReference type="NCBI Taxonomy" id="1768"/>
    <lineage>
        <taxon>Bacteria</taxon>
        <taxon>Bacillati</taxon>
        <taxon>Actinomycetota</taxon>
        <taxon>Actinomycetes</taxon>
        <taxon>Mycobacteriales</taxon>
        <taxon>Mycobacteriaceae</taxon>
        <taxon>Mycobacterium</taxon>
    </lineage>
</organism>
<reference evidence="2 3" key="1">
    <citation type="submission" date="2017-02" db="EMBL/GenBank/DDBJ databases">
        <title>Complete genome sequences of Mycobacterium kansasii strains isolated from rhesus macaques.</title>
        <authorList>
            <person name="Panda A."/>
            <person name="Nagaraj S."/>
            <person name="Zhao X."/>
            <person name="Tettelin H."/>
            <person name="Detolla L.J."/>
        </authorList>
    </citation>
    <scope>NUCLEOTIDE SEQUENCE [LARGE SCALE GENOMIC DNA]</scope>
    <source>
        <strain evidence="2 3">11-3813</strain>
    </source>
</reference>
<gene>
    <name evidence="2" type="ORF">BZL30_2043</name>
</gene>
<sequence length="38" mass="3851">MPRITSCTASGGKPVRSISPLSAATPRSTALSDLNIPP</sequence>
<evidence type="ECO:0000313" key="2">
    <source>
        <dbReference type="EMBL" id="OOK78394.1"/>
    </source>
</evidence>
<name>A0A1V3XGQ6_MYCKA</name>
<proteinExistence type="predicted"/>
<dbReference type="EMBL" id="MVBM01000002">
    <property type="protein sequence ID" value="OOK78394.1"/>
    <property type="molecule type" value="Genomic_DNA"/>
</dbReference>
<protein>
    <submittedName>
        <fullName evidence="2">Uncharacterized protein</fullName>
    </submittedName>
</protein>
<feature type="compositionally biased region" description="Polar residues" evidence="1">
    <location>
        <begin position="19"/>
        <end position="32"/>
    </location>
</feature>
<dbReference type="Proteomes" id="UP000189229">
    <property type="component" value="Unassembled WGS sequence"/>
</dbReference>
<dbReference type="AlphaFoldDB" id="A0A1V3XGQ6"/>
<evidence type="ECO:0000313" key="3">
    <source>
        <dbReference type="Proteomes" id="UP000189229"/>
    </source>
</evidence>
<evidence type="ECO:0000256" key="1">
    <source>
        <dbReference type="SAM" id="MobiDB-lite"/>
    </source>
</evidence>
<comment type="caution">
    <text evidence="2">The sequence shown here is derived from an EMBL/GenBank/DDBJ whole genome shotgun (WGS) entry which is preliminary data.</text>
</comment>
<feature type="region of interest" description="Disordered" evidence="1">
    <location>
        <begin position="1"/>
        <end position="38"/>
    </location>
</feature>
<accession>A0A1V3XGQ6</accession>